<accession>A0A2P2PQU5</accession>
<sequence>MFQPHSHHTSHRPNHLHISHLYYSNKPHFPNTFPYEIHLHKRLRCYRLEPKTLKLASVPL</sequence>
<dbReference type="EMBL" id="GGEC01076601">
    <property type="protein sequence ID" value="MBX57085.1"/>
    <property type="molecule type" value="Transcribed_RNA"/>
</dbReference>
<dbReference type="AlphaFoldDB" id="A0A2P2PQU5"/>
<protein>
    <submittedName>
        <fullName evidence="1">Uncharacterized protein MANES_01G273200</fullName>
    </submittedName>
</protein>
<evidence type="ECO:0000313" key="1">
    <source>
        <dbReference type="EMBL" id="MBX57085.1"/>
    </source>
</evidence>
<name>A0A2P2PQU5_RHIMU</name>
<organism evidence="1">
    <name type="scientific">Rhizophora mucronata</name>
    <name type="common">Asiatic mangrove</name>
    <dbReference type="NCBI Taxonomy" id="61149"/>
    <lineage>
        <taxon>Eukaryota</taxon>
        <taxon>Viridiplantae</taxon>
        <taxon>Streptophyta</taxon>
        <taxon>Embryophyta</taxon>
        <taxon>Tracheophyta</taxon>
        <taxon>Spermatophyta</taxon>
        <taxon>Magnoliopsida</taxon>
        <taxon>eudicotyledons</taxon>
        <taxon>Gunneridae</taxon>
        <taxon>Pentapetalae</taxon>
        <taxon>rosids</taxon>
        <taxon>fabids</taxon>
        <taxon>Malpighiales</taxon>
        <taxon>Rhizophoraceae</taxon>
        <taxon>Rhizophora</taxon>
    </lineage>
</organism>
<reference evidence="1" key="1">
    <citation type="submission" date="2018-02" db="EMBL/GenBank/DDBJ databases">
        <title>Rhizophora mucronata_Transcriptome.</title>
        <authorList>
            <person name="Meera S.P."/>
            <person name="Sreeshan A."/>
            <person name="Augustine A."/>
        </authorList>
    </citation>
    <scope>NUCLEOTIDE SEQUENCE</scope>
    <source>
        <tissue evidence="1">Leaf</tissue>
    </source>
</reference>
<proteinExistence type="predicted"/>